<dbReference type="Proteomes" id="UP001066276">
    <property type="component" value="Chromosome 4_2"/>
</dbReference>
<sequence>MGGGPAAYAAQEQYNEGGGQPSLPVSRSDQNTPVASASGRRCFRLMLQAEAAQFPGPSRLSARCAWRADYLLRCPSIPTLLLCPFSLSNPHHSFYVSFPASV</sequence>
<comment type="caution">
    <text evidence="2">The sequence shown here is derived from an EMBL/GenBank/DDBJ whole genome shotgun (WGS) entry which is preliminary data.</text>
</comment>
<organism evidence="2 3">
    <name type="scientific">Pleurodeles waltl</name>
    <name type="common">Iberian ribbed newt</name>
    <dbReference type="NCBI Taxonomy" id="8319"/>
    <lineage>
        <taxon>Eukaryota</taxon>
        <taxon>Metazoa</taxon>
        <taxon>Chordata</taxon>
        <taxon>Craniata</taxon>
        <taxon>Vertebrata</taxon>
        <taxon>Euteleostomi</taxon>
        <taxon>Amphibia</taxon>
        <taxon>Batrachia</taxon>
        <taxon>Caudata</taxon>
        <taxon>Salamandroidea</taxon>
        <taxon>Salamandridae</taxon>
        <taxon>Pleurodelinae</taxon>
        <taxon>Pleurodeles</taxon>
    </lineage>
</organism>
<feature type="compositionally biased region" description="Polar residues" evidence="1">
    <location>
        <begin position="23"/>
        <end position="35"/>
    </location>
</feature>
<evidence type="ECO:0000313" key="3">
    <source>
        <dbReference type="Proteomes" id="UP001066276"/>
    </source>
</evidence>
<reference evidence="2" key="1">
    <citation type="journal article" date="2022" name="bioRxiv">
        <title>Sequencing and chromosome-scale assembly of the giantPleurodeles waltlgenome.</title>
        <authorList>
            <person name="Brown T."/>
            <person name="Elewa A."/>
            <person name="Iarovenko S."/>
            <person name="Subramanian E."/>
            <person name="Araus A.J."/>
            <person name="Petzold A."/>
            <person name="Susuki M."/>
            <person name="Suzuki K.-i.T."/>
            <person name="Hayashi T."/>
            <person name="Toyoda A."/>
            <person name="Oliveira C."/>
            <person name="Osipova E."/>
            <person name="Leigh N.D."/>
            <person name="Simon A."/>
            <person name="Yun M.H."/>
        </authorList>
    </citation>
    <scope>NUCLEOTIDE SEQUENCE</scope>
    <source>
        <strain evidence="2">20211129_DDA</strain>
        <tissue evidence="2">Liver</tissue>
    </source>
</reference>
<dbReference type="AlphaFoldDB" id="A0AAV7SEG9"/>
<dbReference type="EMBL" id="JANPWB010000008">
    <property type="protein sequence ID" value="KAJ1161623.1"/>
    <property type="molecule type" value="Genomic_DNA"/>
</dbReference>
<accession>A0AAV7SEG9</accession>
<name>A0AAV7SEG9_PLEWA</name>
<keyword evidence="3" id="KW-1185">Reference proteome</keyword>
<feature type="region of interest" description="Disordered" evidence="1">
    <location>
        <begin position="1"/>
        <end position="36"/>
    </location>
</feature>
<protein>
    <submittedName>
        <fullName evidence="2">Uncharacterized protein</fullName>
    </submittedName>
</protein>
<evidence type="ECO:0000256" key="1">
    <source>
        <dbReference type="SAM" id="MobiDB-lite"/>
    </source>
</evidence>
<gene>
    <name evidence="2" type="ORF">NDU88_002107</name>
</gene>
<proteinExistence type="predicted"/>
<evidence type="ECO:0000313" key="2">
    <source>
        <dbReference type="EMBL" id="KAJ1161623.1"/>
    </source>
</evidence>